<evidence type="ECO:0000256" key="1">
    <source>
        <dbReference type="ARBA" id="ARBA00022723"/>
    </source>
</evidence>
<dbReference type="EMBL" id="NOVD01000009">
    <property type="protein sequence ID" value="PCK26487.1"/>
    <property type="molecule type" value="Genomic_DNA"/>
</dbReference>
<sequence length="154" mass="17618">MTQHELEATFEPERFPYGSSRRYHLQHIHLFASDLDKSIAFYTTWFDGEVAWDGAYAGSRNVFMKIGLGALHFYEQQPRDLGRNAVHHLGIQVVGLEDLYDRMGNAGIELRKPIQDSNGSKYFMLEAPDGVLLELFEPGADREKEARNYYGFPG</sequence>
<comment type="caution">
    <text evidence="3">The sequence shown here is derived from an EMBL/GenBank/DDBJ whole genome shotgun (WGS) entry which is preliminary data.</text>
</comment>
<evidence type="ECO:0000313" key="4">
    <source>
        <dbReference type="Proteomes" id="UP000230886"/>
    </source>
</evidence>
<dbReference type="CDD" id="cd06587">
    <property type="entry name" value="VOC"/>
    <property type="match status" value="1"/>
</dbReference>
<dbReference type="InterPro" id="IPR037523">
    <property type="entry name" value="VOC_core"/>
</dbReference>
<dbReference type="PROSITE" id="PS51819">
    <property type="entry name" value="VOC"/>
    <property type="match status" value="1"/>
</dbReference>
<protein>
    <submittedName>
        <fullName evidence="3">Bleomycin resistance protein</fullName>
    </submittedName>
</protein>
<dbReference type="InterPro" id="IPR051785">
    <property type="entry name" value="MMCE/EMCE_epimerase"/>
</dbReference>
<dbReference type="GO" id="GO:0046872">
    <property type="term" value="F:metal ion binding"/>
    <property type="evidence" value="ECO:0007669"/>
    <property type="project" value="UniProtKB-KW"/>
</dbReference>
<keyword evidence="1" id="KW-0479">Metal-binding</keyword>
<proteinExistence type="predicted"/>
<reference evidence="3 4" key="1">
    <citation type="submission" date="2017-07" db="EMBL/GenBank/DDBJ databases">
        <title>Draft sequence of Rhodococcus enclensis 23b-28.</title>
        <authorList>
            <person name="Besaury L."/>
            <person name="Sancelme M."/>
            <person name="Amato P."/>
            <person name="Lallement A."/>
            <person name="Delort A.-M."/>
        </authorList>
    </citation>
    <scope>NUCLEOTIDE SEQUENCE [LARGE SCALE GENOMIC DNA]</scope>
    <source>
        <strain evidence="3 4">23b-28</strain>
    </source>
</reference>
<dbReference type="AlphaFoldDB" id="A0A2A5JB54"/>
<dbReference type="InterPro" id="IPR004360">
    <property type="entry name" value="Glyas_Fos-R_dOase_dom"/>
</dbReference>
<accession>A0A2A5JB54</accession>
<organism evidence="3 4">
    <name type="scientific">Rhodococcus qingshengii</name>
    <dbReference type="NCBI Taxonomy" id="334542"/>
    <lineage>
        <taxon>Bacteria</taxon>
        <taxon>Bacillati</taxon>
        <taxon>Actinomycetota</taxon>
        <taxon>Actinomycetes</taxon>
        <taxon>Mycobacteriales</taxon>
        <taxon>Nocardiaceae</taxon>
        <taxon>Rhodococcus</taxon>
        <taxon>Rhodococcus erythropolis group</taxon>
    </lineage>
</organism>
<dbReference type="PANTHER" id="PTHR43048:SF3">
    <property type="entry name" value="METHYLMALONYL-COA EPIMERASE, MITOCHONDRIAL"/>
    <property type="match status" value="1"/>
</dbReference>
<feature type="domain" description="VOC" evidence="2">
    <location>
        <begin position="24"/>
        <end position="138"/>
    </location>
</feature>
<evidence type="ECO:0000259" key="2">
    <source>
        <dbReference type="PROSITE" id="PS51819"/>
    </source>
</evidence>
<dbReference type="SUPFAM" id="SSF54593">
    <property type="entry name" value="Glyoxalase/Bleomycin resistance protein/Dihydroxybiphenyl dioxygenase"/>
    <property type="match status" value="1"/>
</dbReference>
<dbReference type="Pfam" id="PF00903">
    <property type="entry name" value="Glyoxalase"/>
    <property type="match status" value="1"/>
</dbReference>
<evidence type="ECO:0000313" key="3">
    <source>
        <dbReference type="EMBL" id="PCK26487.1"/>
    </source>
</evidence>
<dbReference type="PANTHER" id="PTHR43048">
    <property type="entry name" value="METHYLMALONYL-COA EPIMERASE"/>
    <property type="match status" value="1"/>
</dbReference>
<dbReference type="GO" id="GO:0004493">
    <property type="term" value="F:methylmalonyl-CoA epimerase activity"/>
    <property type="evidence" value="ECO:0007669"/>
    <property type="project" value="TreeGrafter"/>
</dbReference>
<dbReference type="Gene3D" id="3.10.180.10">
    <property type="entry name" value="2,3-Dihydroxybiphenyl 1,2-Dioxygenase, domain 1"/>
    <property type="match status" value="1"/>
</dbReference>
<dbReference type="GO" id="GO:0046491">
    <property type="term" value="P:L-methylmalonyl-CoA metabolic process"/>
    <property type="evidence" value="ECO:0007669"/>
    <property type="project" value="TreeGrafter"/>
</dbReference>
<dbReference type="InterPro" id="IPR029068">
    <property type="entry name" value="Glyas_Bleomycin-R_OHBP_Dase"/>
</dbReference>
<name>A0A2A5JB54_RHOSG</name>
<gene>
    <name evidence="3" type="ORF">CHR55_16160</name>
</gene>
<dbReference type="Proteomes" id="UP000230886">
    <property type="component" value="Unassembled WGS sequence"/>
</dbReference>